<reference evidence="1 2" key="1">
    <citation type="submission" date="2016-07" db="EMBL/GenBank/DDBJ databases">
        <title>Pervasive Adenine N6-methylation of Active Genes in Fungi.</title>
        <authorList>
            <consortium name="DOE Joint Genome Institute"/>
            <person name="Mondo S.J."/>
            <person name="Dannebaum R.O."/>
            <person name="Kuo R.C."/>
            <person name="Labutti K."/>
            <person name="Haridas S."/>
            <person name="Kuo A."/>
            <person name="Salamov A."/>
            <person name="Ahrendt S.R."/>
            <person name="Lipzen A."/>
            <person name="Sullivan W."/>
            <person name="Andreopoulos W.B."/>
            <person name="Clum A."/>
            <person name="Lindquist E."/>
            <person name="Daum C."/>
            <person name="Ramamoorthy G.K."/>
            <person name="Gryganskyi A."/>
            <person name="Culley D."/>
            <person name="Magnuson J.K."/>
            <person name="James T.Y."/>
            <person name="O'Malley M.A."/>
            <person name="Stajich J.E."/>
            <person name="Spatafora J.W."/>
            <person name="Visel A."/>
            <person name="Grigoriev I.V."/>
        </authorList>
    </citation>
    <scope>NUCLEOTIDE SEQUENCE [LARGE SCALE GENOMIC DNA]</scope>
    <source>
        <strain evidence="1 2">PL171</strain>
    </source>
</reference>
<evidence type="ECO:0000313" key="1">
    <source>
        <dbReference type="EMBL" id="ORZ38740.1"/>
    </source>
</evidence>
<sequence length="101" mass="10661">MVVEVAAVLVLAGRWSCVFCVVWLSDDWKCNVTAELCRVRGVSLTSFEDRRQQARDQFGLSRSLSSAQVGAVDLDGRVVLGGNPGGVGLESSCCGSIVTPG</sequence>
<organism evidence="1 2">
    <name type="scientific">Catenaria anguillulae PL171</name>
    <dbReference type="NCBI Taxonomy" id="765915"/>
    <lineage>
        <taxon>Eukaryota</taxon>
        <taxon>Fungi</taxon>
        <taxon>Fungi incertae sedis</taxon>
        <taxon>Blastocladiomycota</taxon>
        <taxon>Blastocladiomycetes</taxon>
        <taxon>Blastocladiales</taxon>
        <taxon>Catenariaceae</taxon>
        <taxon>Catenaria</taxon>
    </lineage>
</organism>
<protein>
    <submittedName>
        <fullName evidence="1">Uncharacterized protein</fullName>
    </submittedName>
</protein>
<dbReference type="Proteomes" id="UP000193411">
    <property type="component" value="Unassembled WGS sequence"/>
</dbReference>
<dbReference type="EMBL" id="MCFL01000007">
    <property type="protein sequence ID" value="ORZ38740.1"/>
    <property type="molecule type" value="Genomic_DNA"/>
</dbReference>
<comment type="caution">
    <text evidence="1">The sequence shown here is derived from an EMBL/GenBank/DDBJ whole genome shotgun (WGS) entry which is preliminary data.</text>
</comment>
<dbReference type="AlphaFoldDB" id="A0A1Y2HVW7"/>
<name>A0A1Y2HVW7_9FUNG</name>
<accession>A0A1Y2HVW7</accession>
<proteinExistence type="predicted"/>
<gene>
    <name evidence="1" type="ORF">BCR44DRAFT_1427712</name>
</gene>
<keyword evidence="2" id="KW-1185">Reference proteome</keyword>
<evidence type="ECO:0000313" key="2">
    <source>
        <dbReference type="Proteomes" id="UP000193411"/>
    </source>
</evidence>